<evidence type="ECO:0000313" key="3">
    <source>
        <dbReference type="Proteomes" id="UP000603715"/>
    </source>
</evidence>
<organism evidence="2 4">
    <name type="scientific">Chryseobacterium muglaense</name>
    <dbReference type="NCBI Taxonomy" id="2893752"/>
    <lineage>
        <taxon>Bacteria</taxon>
        <taxon>Pseudomonadati</taxon>
        <taxon>Bacteroidota</taxon>
        <taxon>Flavobacteriia</taxon>
        <taxon>Flavobacteriales</taxon>
        <taxon>Weeksellaceae</taxon>
        <taxon>Chryseobacterium group</taxon>
        <taxon>Chryseobacterium</taxon>
    </lineage>
</organism>
<gene>
    <name evidence="1" type="ORF">IEW27_07775</name>
    <name evidence="2" type="ORF">LNP80_00285</name>
</gene>
<accession>A0A9Q3YQ79</accession>
<dbReference type="Proteomes" id="UP000603715">
    <property type="component" value="Unassembled WGS sequence"/>
</dbReference>
<dbReference type="EMBL" id="JAJJML010000001">
    <property type="protein sequence ID" value="MCC9032693.1"/>
    <property type="molecule type" value="Genomic_DNA"/>
</dbReference>
<protein>
    <submittedName>
        <fullName evidence="2">Uncharacterized protein</fullName>
    </submittedName>
</protein>
<proteinExistence type="predicted"/>
<sequence length="419" mass="42729">MASTLIKKRQIENLKIVNADIDTSAAIDTNKLAEGADFIKRTGSVTFTGDQSMGGNKLTNLGAPSNPDDAVRLVDLQNNQAGMSFKEAARVATTANITLSGAQTIDGVSVVAGNRILVKNQTAGAANGIYIAATGAWTRATDADSSDELKSGTFILIQEGSVNADSGWVLSTDGIITIGTTVLTFAQFSGAGQITAGTGMTKNGNTLDVVGTAGRIVANADNIDLATSGVTAGTYTKITVDAYGRATAGATATPSDIGAQPSNANLTNLASFSGPGFYVNTATNTNVARLIAGTTGRIGVTNGNGVAGNPTIDLLTSGVVAGTYNSVVVDVYGRVISASNIPVMSPSNYIVRETPSGVINGTNAVFSLANIPLAGKEMIYLNGQLLEPGSGNDYTISGATITMLSVPVVGDIIRATYYY</sequence>
<dbReference type="EMBL" id="JACXXP010000006">
    <property type="protein sequence ID" value="MBD3904488.1"/>
    <property type="molecule type" value="Genomic_DNA"/>
</dbReference>
<reference evidence="2" key="1">
    <citation type="submission" date="2021-11" db="EMBL/GenBank/DDBJ databases">
        <title>Description of novel Chryseobacterium species.</title>
        <authorList>
            <person name="Saticioglu I.B."/>
            <person name="Ay H."/>
            <person name="Altun S."/>
            <person name="Duman M."/>
        </authorList>
    </citation>
    <scope>NUCLEOTIDE SEQUENCE</scope>
    <source>
        <strain evidence="2">C-39</strain>
    </source>
</reference>
<name>A0A9Q3YQ79_9FLAO</name>
<evidence type="ECO:0000313" key="2">
    <source>
        <dbReference type="EMBL" id="MCC9032693.1"/>
    </source>
</evidence>
<reference evidence="1" key="3">
    <citation type="submission" date="2024-05" db="EMBL/GenBank/DDBJ databases">
        <title>Description of novel Chryseobacterium sp. strain C-2.</title>
        <authorList>
            <person name="Saticioglu I.B."/>
        </authorList>
    </citation>
    <scope>NUCLEOTIDE SEQUENCE</scope>
    <source>
        <strain evidence="1">C-2</strain>
    </source>
</reference>
<dbReference type="RefSeq" id="WP_191179037.1">
    <property type="nucleotide sequence ID" value="NZ_JACXXP010000006.1"/>
</dbReference>
<reference evidence="3" key="2">
    <citation type="submission" date="2023-07" db="EMBL/GenBank/DDBJ databases">
        <title>Description of novel Chryseobacterium sp. strain C-2.</title>
        <authorList>
            <person name="Saticioglu I.B."/>
        </authorList>
    </citation>
    <scope>NUCLEOTIDE SEQUENCE [LARGE SCALE GENOMIC DNA]</scope>
    <source>
        <strain evidence="3">C-2</strain>
    </source>
</reference>
<dbReference type="Proteomes" id="UP001107960">
    <property type="component" value="Unassembled WGS sequence"/>
</dbReference>
<evidence type="ECO:0000313" key="1">
    <source>
        <dbReference type="EMBL" id="MBD3904488.1"/>
    </source>
</evidence>
<evidence type="ECO:0000313" key="4">
    <source>
        <dbReference type="Proteomes" id="UP001107960"/>
    </source>
</evidence>
<comment type="caution">
    <text evidence="2">The sequence shown here is derived from an EMBL/GenBank/DDBJ whole genome shotgun (WGS) entry which is preliminary data.</text>
</comment>
<dbReference type="AlphaFoldDB" id="A0A9Q3YQ79"/>
<keyword evidence="3" id="KW-1185">Reference proteome</keyword>